<keyword evidence="3 7" id="KW-0547">Nucleotide-binding</keyword>
<dbReference type="Pfam" id="PF03136">
    <property type="entry name" value="Pup_ligase"/>
    <property type="match status" value="1"/>
</dbReference>
<evidence type="ECO:0000313" key="9">
    <source>
        <dbReference type="EMBL" id="EME35611.1"/>
    </source>
</evidence>
<dbReference type="Proteomes" id="UP000009877">
    <property type="component" value="Unassembled WGS sequence"/>
</dbReference>
<evidence type="ECO:0000313" key="10">
    <source>
        <dbReference type="Proteomes" id="UP000009877"/>
    </source>
</evidence>
<keyword evidence="1 7" id="KW-0436">Ligase</keyword>
<dbReference type="PANTHER" id="PTHR42307">
    <property type="entry name" value="PUP DEAMIDASE/DEPUPYLASE"/>
    <property type="match status" value="1"/>
</dbReference>
<feature type="binding site" evidence="7">
    <location>
        <position position="60"/>
    </location>
    <ligand>
        <name>ATP</name>
        <dbReference type="ChEBI" id="CHEBI:30616"/>
    </ligand>
</feature>
<dbReference type="GO" id="GO:0070490">
    <property type="term" value="P:protein pupylation"/>
    <property type="evidence" value="ECO:0007669"/>
    <property type="project" value="UniProtKB-UniRule"/>
</dbReference>
<keyword evidence="5 7" id="KW-0067">ATP-binding</keyword>
<evidence type="ECO:0000256" key="2">
    <source>
        <dbReference type="ARBA" id="ARBA00022723"/>
    </source>
</evidence>
<evidence type="ECO:0000256" key="3">
    <source>
        <dbReference type="ARBA" id="ARBA00022741"/>
    </source>
</evidence>
<evidence type="ECO:0000256" key="4">
    <source>
        <dbReference type="ARBA" id="ARBA00022786"/>
    </source>
</evidence>
<dbReference type="UniPathway" id="UPA00998"/>
<dbReference type="EC" id="6.3.1.19" evidence="7 8"/>
<dbReference type="InterPro" id="IPR004347">
    <property type="entry name" value="Pup_ligase/deamidase"/>
</dbReference>
<feature type="binding site" evidence="7">
    <location>
        <position position="73"/>
    </location>
    <ligand>
        <name>ATP</name>
        <dbReference type="ChEBI" id="CHEBI:30616"/>
    </ligand>
</feature>
<dbReference type="AlphaFoldDB" id="M2X901"/>
<sequence>MDQRIIGVETEFGIIHTQRGDAASGEPARTLSPDDAARLLFQPIVEWGRSSNLFLPNGARLYLDVGAHPEYASAECANLQDIVAQDRAGELIVDRMRQALEAKLAADGTGGSVYLFKTNVDSSGNSFGSHENYMIGRDTRFARLVASLIPFLVTRQLYSGTGRIHPNGPVGFGEGQTFGGGQGEASYSFSQRADHIWEDASSSTTRARPLINTRDEPHGDSERFRRLHVIVGDSTMSTTTTALRLGVTDLMLRVIESGQPLQDRTLNSPAMALRQISHDLTGTFQVAMREGGTRSALDLQREYWEVVSRFVQANGAHHDRVDWLLELWARSLEAVECGDHSLIDTEIDWAIKKKLIDSWAERAGADYSHPRAAQLDLTYHDIAPGRGLFRMLEERGMAARLPGTDGSEAEAAVDQPPATRAALRGALVQAGMEAGVHFTADWVNMKVNGPAQRVVTLRDPFATHDEAAEQLLERLRAERTTAVTSSPLPPAV</sequence>
<comment type="miscellaneous">
    <text evidence="7">The reaction mechanism probably proceeds via the activation of Pup by phosphorylation of its C-terminal glutamate, which is then subject to nucleophilic attack by the substrate lysine, resulting in an isopeptide bond and the release of phosphate as a good leaving group.</text>
</comment>
<keyword evidence="10" id="KW-1185">Reference proteome</keyword>
<feature type="binding site" evidence="7">
    <location>
        <position position="70"/>
    </location>
    <ligand>
        <name>Mg(2+)</name>
        <dbReference type="ChEBI" id="CHEBI:18420"/>
    </ligand>
</feature>
<dbReference type="STRING" id="71999.KPaMU14_06510"/>
<feature type="binding site" evidence="7">
    <location>
        <position position="442"/>
    </location>
    <ligand>
        <name>ATP</name>
        <dbReference type="ChEBI" id="CHEBI:30616"/>
    </ligand>
</feature>
<dbReference type="GO" id="GO:0005524">
    <property type="term" value="F:ATP binding"/>
    <property type="evidence" value="ECO:0007669"/>
    <property type="project" value="UniProtKB-UniRule"/>
</dbReference>
<evidence type="ECO:0000256" key="1">
    <source>
        <dbReference type="ARBA" id="ARBA00022598"/>
    </source>
</evidence>
<evidence type="ECO:0000256" key="7">
    <source>
        <dbReference type="HAMAP-Rule" id="MF_02111"/>
    </source>
</evidence>
<dbReference type="GO" id="GO:0019941">
    <property type="term" value="P:modification-dependent protein catabolic process"/>
    <property type="evidence" value="ECO:0007669"/>
    <property type="project" value="UniProtKB-UniRule"/>
</dbReference>
<dbReference type="GO" id="GO:0016879">
    <property type="term" value="F:ligase activity, forming carbon-nitrogen bonds"/>
    <property type="evidence" value="ECO:0007669"/>
    <property type="project" value="UniProtKB-UniRule"/>
</dbReference>
<dbReference type="GO" id="GO:0000287">
    <property type="term" value="F:magnesium ion binding"/>
    <property type="evidence" value="ECO:0007669"/>
    <property type="project" value="UniProtKB-UniRule"/>
</dbReference>
<protein>
    <recommendedName>
        <fullName evidence="7 8">Pup--protein ligase</fullName>
        <ecNumber evidence="7 8">6.3.1.19</ecNumber>
    </recommendedName>
    <alternativeName>
        <fullName evidence="7">Proteasome accessory factor A</fullName>
    </alternativeName>
    <alternativeName>
        <fullName evidence="7">Pup-conjugating enzyme</fullName>
    </alternativeName>
</protein>
<keyword evidence="2 7" id="KW-0479">Metal-binding</keyword>
<dbReference type="HAMAP" id="MF_02111">
    <property type="entry name" value="Pup_ligase"/>
    <property type="match status" value="1"/>
</dbReference>
<keyword evidence="6 7" id="KW-0460">Magnesium</keyword>
<proteinExistence type="inferred from homology"/>
<feature type="active site" description="Proton acceptor" evidence="7">
    <location>
        <position position="64"/>
    </location>
</feature>
<keyword evidence="4 7" id="KW-0833">Ubl conjugation pathway</keyword>
<comment type="pathway">
    <text evidence="7">Protein degradation; proteasomal Pup-dependent pathway.</text>
</comment>
<gene>
    <name evidence="7" type="primary">pafA</name>
    <name evidence="9" type="ORF">C884_01498</name>
</gene>
<dbReference type="PANTHER" id="PTHR42307:SF3">
    <property type="entry name" value="PUP--PROTEIN LIGASE"/>
    <property type="match status" value="1"/>
</dbReference>
<dbReference type="NCBIfam" id="TIGR03686">
    <property type="entry name" value="pupylate_PafA"/>
    <property type="match status" value="1"/>
</dbReference>
<dbReference type="GO" id="GO:0019787">
    <property type="term" value="F:ubiquitin-like protein transferase activity"/>
    <property type="evidence" value="ECO:0007669"/>
    <property type="project" value="UniProtKB-UniRule"/>
</dbReference>
<comment type="catalytic activity">
    <reaction evidence="7">
        <text>ATP + [prokaryotic ubiquitin-like protein]-L-glutamate + [protein]-L-lysine = ADP + phosphate + N(6)-([prokaryotic ubiquitin-like protein]-gamma-L-glutamyl)-[protein]-L-lysine.</text>
        <dbReference type="EC" id="6.3.1.19"/>
    </reaction>
</comment>
<dbReference type="EMBL" id="ANHZ02000028">
    <property type="protein sequence ID" value="EME35611.1"/>
    <property type="molecule type" value="Genomic_DNA"/>
</dbReference>
<evidence type="ECO:0000256" key="8">
    <source>
        <dbReference type="NCBIfam" id="TIGR03686"/>
    </source>
</evidence>
<comment type="function">
    <text evidence="7">Catalyzes the covalent attachment of the prokaryotic ubiquitin-like protein modifier Pup to the proteasomal substrate proteins, thereby targeting them for proteasomal degradation. This tagging system is termed pupylation. The ligation reaction involves the side-chain carboxylate of the C-terminal glutamate of Pup and the side-chain amino group of a substrate lysine.</text>
</comment>
<accession>M2X901</accession>
<dbReference type="RefSeq" id="WP_006215726.1">
    <property type="nucleotide sequence ID" value="NZ_ANHZ02000028.1"/>
</dbReference>
<organism evidence="9 10">
    <name type="scientific">Kocuria palustris PEL</name>
    <dbReference type="NCBI Taxonomy" id="1236550"/>
    <lineage>
        <taxon>Bacteria</taxon>
        <taxon>Bacillati</taxon>
        <taxon>Actinomycetota</taxon>
        <taxon>Actinomycetes</taxon>
        <taxon>Micrococcales</taxon>
        <taxon>Micrococcaceae</taxon>
        <taxon>Kocuria</taxon>
    </lineage>
</organism>
<comment type="similarity">
    <text evidence="7">Belongs to the Pup ligase/Pup deamidase family. Pup-conjugating enzyme subfamily.</text>
</comment>
<dbReference type="UniPathway" id="UPA00997"/>
<reference evidence="9 10" key="1">
    <citation type="journal article" date="2014" name="Genome Announc.">
        <title>Draft Genome Sequence of Kocuria palustris PEL.</title>
        <authorList>
            <person name="Sharma G."/>
            <person name="Khatri I."/>
            <person name="Subramanian S."/>
        </authorList>
    </citation>
    <scope>NUCLEOTIDE SEQUENCE [LARGE SCALE GENOMIC DNA]</scope>
    <source>
        <strain evidence="9 10">PEL</strain>
    </source>
</reference>
<evidence type="ECO:0000256" key="6">
    <source>
        <dbReference type="ARBA" id="ARBA00022842"/>
    </source>
</evidence>
<name>M2X901_9MICC</name>
<dbReference type="GO" id="GO:0010498">
    <property type="term" value="P:proteasomal protein catabolic process"/>
    <property type="evidence" value="ECO:0007669"/>
    <property type="project" value="UniProtKB-UniRule"/>
</dbReference>
<evidence type="ECO:0000256" key="5">
    <source>
        <dbReference type="ARBA" id="ARBA00022840"/>
    </source>
</evidence>
<feature type="binding site" evidence="7">
    <location>
        <position position="62"/>
    </location>
    <ligand>
        <name>Mg(2+)</name>
        <dbReference type="ChEBI" id="CHEBI:18420"/>
    </ligand>
</feature>
<comment type="caution">
    <text evidence="9">The sequence shown here is derived from an EMBL/GenBank/DDBJ whole genome shotgun (WGS) entry which is preliminary data.</text>
</comment>
<comment type="pathway">
    <text evidence="7">Protein modification; protein pupylation.</text>
</comment>
<dbReference type="InterPro" id="IPR022279">
    <property type="entry name" value="Pup_ligase"/>
</dbReference>
<feature type="binding site" evidence="7">
    <location>
        <position position="9"/>
    </location>
    <ligand>
        <name>Mg(2+)</name>
        <dbReference type="ChEBI" id="CHEBI:18420"/>
    </ligand>
</feature>